<evidence type="ECO:0000256" key="3">
    <source>
        <dbReference type="ARBA" id="ARBA00023143"/>
    </source>
</evidence>
<keyword evidence="8" id="KW-1185">Reference proteome</keyword>
<organism evidence="7 8">
    <name type="scientific">Zobellella taiwanensis</name>
    <dbReference type="NCBI Taxonomy" id="347535"/>
    <lineage>
        <taxon>Bacteria</taxon>
        <taxon>Pseudomonadati</taxon>
        <taxon>Pseudomonadota</taxon>
        <taxon>Gammaproteobacteria</taxon>
        <taxon>Aeromonadales</taxon>
        <taxon>Aeromonadaceae</taxon>
        <taxon>Zobellella</taxon>
    </lineage>
</organism>
<dbReference type="Gene3D" id="2.30.220.10">
    <property type="entry name" value="f41 fragment of flagellin, C-terminal domain"/>
    <property type="match status" value="1"/>
</dbReference>
<gene>
    <name evidence="7" type="ORF">C7I36_06795</name>
</gene>
<dbReference type="GO" id="GO:0005198">
    <property type="term" value="F:structural molecule activity"/>
    <property type="evidence" value="ECO:0007669"/>
    <property type="project" value="UniProtKB-UniRule"/>
</dbReference>
<dbReference type="PANTHER" id="PTHR42792:SF2">
    <property type="entry name" value="FLAGELLIN"/>
    <property type="match status" value="1"/>
</dbReference>
<dbReference type="Gene3D" id="2.170.280.10">
    <property type="entry name" value="f41 fragment of flagellin, middle domain"/>
    <property type="match status" value="1"/>
</dbReference>
<dbReference type="PRINTS" id="PR00207">
    <property type="entry name" value="FLAGELLIN"/>
</dbReference>
<evidence type="ECO:0000313" key="7">
    <source>
        <dbReference type="EMBL" id="PSJ44602.1"/>
    </source>
</evidence>
<feature type="domain" description="Flagellin C-terminal" evidence="6">
    <location>
        <begin position="775"/>
        <end position="859"/>
    </location>
</feature>
<dbReference type="Pfam" id="PF00669">
    <property type="entry name" value="Flagellin_N"/>
    <property type="match status" value="1"/>
</dbReference>
<dbReference type="GO" id="GO:0005576">
    <property type="term" value="C:extracellular region"/>
    <property type="evidence" value="ECO:0007669"/>
    <property type="project" value="UniProtKB-SubCell"/>
</dbReference>
<feature type="domain" description="Flagellin N-terminal" evidence="5">
    <location>
        <begin position="5"/>
        <end position="141"/>
    </location>
</feature>
<dbReference type="Gene3D" id="6.10.280.190">
    <property type="match status" value="1"/>
</dbReference>
<dbReference type="SUPFAM" id="SSF64518">
    <property type="entry name" value="Phase 1 flagellin"/>
    <property type="match status" value="2"/>
</dbReference>
<dbReference type="GO" id="GO:0009288">
    <property type="term" value="C:bacterial-type flagellum"/>
    <property type="evidence" value="ECO:0007669"/>
    <property type="project" value="UniProtKB-SubCell"/>
</dbReference>
<dbReference type="Proteomes" id="UP000242181">
    <property type="component" value="Unassembled WGS sequence"/>
</dbReference>
<comment type="function">
    <text evidence="4">Flagellin is the subunit protein which polymerizes to form the filaments of bacterial flagella.</text>
</comment>
<dbReference type="PANTHER" id="PTHR42792">
    <property type="entry name" value="FLAGELLIN"/>
    <property type="match status" value="1"/>
</dbReference>
<dbReference type="Pfam" id="PF00700">
    <property type="entry name" value="Flagellin_C"/>
    <property type="match status" value="1"/>
</dbReference>
<dbReference type="EMBL" id="PXYH01000007">
    <property type="protein sequence ID" value="PSJ44602.1"/>
    <property type="molecule type" value="Genomic_DNA"/>
</dbReference>
<evidence type="ECO:0000256" key="4">
    <source>
        <dbReference type="RuleBase" id="RU362073"/>
    </source>
</evidence>
<sequence>MAITVNSNVSALTAQRNLNKSSSALATSMERLSSGSRINSAKDDAAGLQISNRLNSQIKGLGVAMKNASDGISMAQTAEGAMQESTNILQRMRDLALQSANGSNSDEDRASIQKEIGQLQSELTRIADSTSFGGQKLLNGAFGTKSFQIGANANESQSLGLSDISSSAIGRKYQSFDKTADLTTKVAGGTESGAGQVLVKVGDKTHEIALNAGMSASDVQEKINSISGLSDVKVTGGEGPESTPATMKLSNLAVANGESLDLTIGGEKITLNGTGDAAGDAATFKSQIEQAAGKAGYSVTEKDGTFSFTGKDDGSQIAIKLEAANTTTSDTKVNINGKSYAGNGTTAINATQTSTNGINAEPIRATMELSGLTVANGDSLKLKIGDADVITLTGTNSANDAKAFKAQIMDAAEKAGYTVTEDNGTYTFTGKEDGSQINIEVGGAGNSTTASTDVTINGVAYDGLANISTTAKKQTSTNGVAAAVDTPATMTLKGFDAVNSGTMKLTIDGIDVTVDKNVSDTEKLADLINSTLSAAGSEITATLNDDKTEITLTGGQNGEQFAVKADVSGATGSVLQAGDRIYSNASLKTSGNITTAAGGAGVNSTVTIDNFAAVTSGVMSMTVDGAIFDVDSSITTAAELADKINAEAGTTVTASESDGVITITHNTANTALTVAADASGAAGAQVEITGDTSALVAGTAVETETTNGIAVEKDGFTIDFSNAKLDDGIASVSVGATVNDLESSDSAMALAEGTTFKSVASIDLSTTEGANEAVEILDKALASIDDQRASLGAFQNRMNSTINNLASIQENAAAGMSRIMDVDFAQETVNLTKQQILQQAGTSILAQAKQLPQAALSLLG</sequence>
<keyword evidence="2 4" id="KW-0964">Secreted</keyword>
<evidence type="ECO:0000259" key="6">
    <source>
        <dbReference type="Pfam" id="PF00700"/>
    </source>
</evidence>
<dbReference type="Gene3D" id="6.10.10.10">
    <property type="entry name" value="Flagellar export chaperone, C-terminal domain"/>
    <property type="match status" value="1"/>
</dbReference>
<accession>A0A2P7R331</accession>
<dbReference type="AlphaFoldDB" id="A0A2P7R331"/>
<comment type="caution">
    <text evidence="7">The sequence shown here is derived from an EMBL/GenBank/DDBJ whole genome shotgun (WGS) entry which is preliminary data.</text>
</comment>
<comment type="similarity">
    <text evidence="1 4">Belongs to the bacterial flagellin family.</text>
</comment>
<dbReference type="InterPro" id="IPR042187">
    <property type="entry name" value="Flagellin_C_sub2"/>
</dbReference>
<dbReference type="Gene3D" id="1.20.1330.10">
    <property type="entry name" value="f41 fragment of flagellin, N-terminal domain"/>
    <property type="match status" value="2"/>
</dbReference>
<reference evidence="7 8" key="1">
    <citation type="submission" date="2018-03" db="EMBL/GenBank/DDBJ databases">
        <title>The draft genome of Zobellella taiwanensis JCM 13381.</title>
        <authorList>
            <person name="Liu L."/>
            <person name="Li L."/>
            <person name="Wang T."/>
            <person name="Zhang X."/>
            <person name="Liang L."/>
        </authorList>
    </citation>
    <scope>NUCLEOTIDE SEQUENCE [LARGE SCALE GENOMIC DNA]</scope>
    <source>
        <strain evidence="7 8">JCM 13381</strain>
    </source>
</reference>
<evidence type="ECO:0000259" key="5">
    <source>
        <dbReference type="Pfam" id="PF00669"/>
    </source>
</evidence>
<protein>
    <recommendedName>
        <fullName evidence="4">Flagellin</fullName>
    </recommendedName>
</protein>
<dbReference type="InterPro" id="IPR001029">
    <property type="entry name" value="Flagellin_N"/>
</dbReference>
<dbReference type="InterPro" id="IPR046358">
    <property type="entry name" value="Flagellin_C"/>
</dbReference>
<proteinExistence type="inferred from homology"/>
<evidence type="ECO:0000256" key="1">
    <source>
        <dbReference type="ARBA" id="ARBA00005709"/>
    </source>
</evidence>
<comment type="subcellular location">
    <subcellularLocation>
        <location evidence="4">Secreted</location>
    </subcellularLocation>
    <subcellularLocation>
        <location evidence="4">Bacterial flagellum</location>
    </subcellularLocation>
</comment>
<dbReference type="InterPro" id="IPR001492">
    <property type="entry name" value="Flagellin"/>
</dbReference>
<keyword evidence="3 4" id="KW-0975">Bacterial flagellum</keyword>
<evidence type="ECO:0000256" key="2">
    <source>
        <dbReference type="ARBA" id="ARBA00022525"/>
    </source>
</evidence>
<evidence type="ECO:0000313" key="8">
    <source>
        <dbReference type="Proteomes" id="UP000242181"/>
    </source>
</evidence>
<name>A0A2P7R331_9GAMM</name>